<proteinExistence type="predicted"/>
<dbReference type="InterPro" id="IPR022688">
    <property type="entry name" value="G2P_C"/>
</dbReference>
<dbReference type="AlphaFoldDB" id="A0AAQ3LT32"/>
<organism evidence="2 3">
    <name type="scientific">Pseudomonas aeruginosa</name>
    <dbReference type="NCBI Taxonomy" id="287"/>
    <lineage>
        <taxon>Bacteria</taxon>
        <taxon>Pseudomonadati</taxon>
        <taxon>Pseudomonadota</taxon>
        <taxon>Gammaproteobacteria</taxon>
        <taxon>Pseudomonadales</taxon>
        <taxon>Pseudomonadaceae</taxon>
        <taxon>Pseudomonas</taxon>
    </lineage>
</organism>
<evidence type="ECO:0000259" key="1">
    <source>
        <dbReference type="Pfam" id="PF05155"/>
    </source>
</evidence>
<dbReference type="EMBL" id="CP136986">
    <property type="protein sequence ID" value="WOS81233.1"/>
    <property type="molecule type" value="Genomic_DNA"/>
</dbReference>
<protein>
    <submittedName>
        <fullName evidence="2">Phage/plasmid replication protein</fullName>
    </submittedName>
</protein>
<dbReference type="Proteomes" id="UP001297540">
    <property type="component" value="Chromosome"/>
</dbReference>
<sequence>MLFKDVVSRLLSDGLVSSVSAAHATASYFQLWKEGETFDLGKSAVQVHRARLRKIGIDIKKPYIEEVYASSDECRGE</sequence>
<reference evidence="2" key="2">
    <citation type="submission" date="2023-10" db="EMBL/GenBank/DDBJ databases">
        <title>Pathogen: clinical or host-associated sample.</title>
        <authorList>
            <person name="Hergert J."/>
            <person name="Casey R."/>
            <person name="Wagner J."/>
            <person name="Young E.L."/>
            <person name="Oakeson K.F."/>
        </authorList>
    </citation>
    <scope>NUCLEOTIDE SEQUENCE</scope>
    <source>
        <strain evidence="2">2021CK-01020</strain>
    </source>
</reference>
<name>A0AAQ3LT32_PSEAI</name>
<evidence type="ECO:0000313" key="3">
    <source>
        <dbReference type="Proteomes" id="UP001297540"/>
    </source>
</evidence>
<dbReference type="Pfam" id="PF05155">
    <property type="entry name" value="G2P_X_C"/>
    <property type="match status" value="1"/>
</dbReference>
<feature type="domain" description="Replication-associated protein G2P C-terminal" evidence="1">
    <location>
        <begin position="10"/>
        <end position="62"/>
    </location>
</feature>
<evidence type="ECO:0000313" key="2">
    <source>
        <dbReference type="EMBL" id="WOS81233.1"/>
    </source>
</evidence>
<accession>A0AAQ3LT32</accession>
<reference evidence="2" key="1">
    <citation type="submission" date="2023-06" db="EMBL/GenBank/DDBJ databases">
        <authorList>
            <consortium name="Clinical and Environmental Microbiology Branch: Whole genome sequencing antimicrobial resistance pathogens in the healthcare setting"/>
        </authorList>
    </citation>
    <scope>NUCLEOTIDE SEQUENCE</scope>
    <source>
        <strain evidence="2">2021CK-01020</strain>
    </source>
</reference>
<dbReference type="GO" id="GO:0006260">
    <property type="term" value="P:DNA replication"/>
    <property type="evidence" value="ECO:0007669"/>
    <property type="project" value="InterPro"/>
</dbReference>
<gene>
    <name evidence="2" type="ORF">L4V69_19310</name>
</gene>